<dbReference type="SUPFAM" id="SSF53756">
    <property type="entry name" value="UDP-Glycosyltransferase/glycogen phosphorylase"/>
    <property type="match status" value="1"/>
</dbReference>
<dbReference type="PANTHER" id="PTHR45947:SF3">
    <property type="entry name" value="SULFOQUINOVOSYL TRANSFERASE SQD2"/>
    <property type="match status" value="1"/>
</dbReference>
<sequence>MSKRIGIVCYPTVGGSGVVATELGIFLAEQQYEVHFISTTMPFRLKRLYPNIYFHEVEVANYPVFKHPPYDLALANKIAEVVDREKLDIIHAHYAVPHAICSLFAKQMASRDVKIVTTLHGTDITVLGADHSLKNMIRFAIEQSDAVTAVSQSLKEQTKDVFQIDTDIKVIHNFVDLRERVPAFDQDLKERIGLSLEDKVVIHISNFRKVKRVEQVVETFAMVKDKVKSKLLLVGDGPEYGSVREKVIDLNLQQDVIFLGRQDNIQDLLQISDVKLLLSEKESFGLVLLEAMSQGVPCVGTKIGGIPEVIEDGVNGFICPLGDLSCVAERVVRLLTDQNLWTELSKQSKSIVEKHFQTEQVVRRYEEVYDHVLNKD</sequence>
<dbReference type="InterPro" id="IPR050194">
    <property type="entry name" value="Glycosyltransferase_grp1"/>
</dbReference>
<feature type="domain" description="Glycosyl transferase family 1" evidence="1">
    <location>
        <begin position="187"/>
        <end position="349"/>
    </location>
</feature>
<comment type="caution">
    <text evidence="3">The sequence shown here is derived from an EMBL/GenBank/DDBJ whole genome shotgun (WGS) entry which is preliminary data.</text>
</comment>
<reference evidence="4" key="1">
    <citation type="journal article" date="2019" name="Int. J. Syst. Evol. Microbiol.">
        <title>The Global Catalogue of Microorganisms (GCM) 10K type strain sequencing project: providing services to taxonomists for standard genome sequencing and annotation.</title>
        <authorList>
            <consortium name="The Broad Institute Genomics Platform"/>
            <consortium name="The Broad Institute Genome Sequencing Center for Infectious Disease"/>
            <person name="Wu L."/>
            <person name="Ma J."/>
        </authorList>
    </citation>
    <scope>NUCLEOTIDE SEQUENCE [LARGE SCALE GENOMIC DNA]</scope>
    <source>
        <strain evidence="4">JCM 14193</strain>
    </source>
</reference>
<dbReference type="EMBL" id="BAAACZ010000009">
    <property type="protein sequence ID" value="GAA0459047.1"/>
    <property type="molecule type" value="Genomic_DNA"/>
</dbReference>
<dbReference type="InterPro" id="IPR023881">
    <property type="entry name" value="Thiol_BshA"/>
</dbReference>
<keyword evidence="4" id="KW-1185">Reference proteome</keyword>
<dbReference type="RefSeq" id="WP_343782538.1">
    <property type="nucleotide sequence ID" value="NZ_BAAACZ010000009.1"/>
</dbReference>
<protein>
    <submittedName>
        <fullName evidence="3">N-acetyl-alpha-D-glucosaminyl L-malate synthase BshA</fullName>
    </submittedName>
</protein>
<dbReference type="Pfam" id="PF00534">
    <property type="entry name" value="Glycos_transf_1"/>
    <property type="match status" value="1"/>
</dbReference>
<dbReference type="InterPro" id="IPR001296">
    <property type="entry name" value="Glyco_trans_1"/>
</dbReference>
<proteinExistence type="predicted"/>
<dbReference type="NCBIfam" id="TIGR03999">
    <property type="entry name" value="thiol_BshA"/>
    <property type="match status" value="1"/>
</dbReference>
<feature type="domain" description="Glycosyltransferase subfamily 4-like N-terminal" evidence="2">
    <location>
        <begin position="13"/>
        <end position="178"/>
    </location>
</feature>
<name>A0ABP3JN16_9BACI</name>
<dbReference type="Pfam" id="PF13439">
    <property type="entry name" value="Glyco_transf_4"/>
    <property type="match status" value="1"/>
</dbReference>
<evidence type="ECO:0000313" key="4">
    <source>
        <dbReference type="Proteomes" id="UP001500740"/>
    </source>
</evidence>
<dbReference type="Gene3D" id="3.40.50.2000">
    <property type="entry name" value="Glycogen Phosphorylase B"/>
    <property type="match status" value="2"/>
</dbReference>
<evidence type="ECO:0000259" key="1">
    <source>
        <dbReference type="Pfam" id="PF00534"/>
    </source>
</evidence>
<accession>A0ABP3JN16</accession>
<dbReference type="Proteomes" id="UP001500740">
    <property type="component" value="Unassembled WGS sequence"/>
</dbReference>
<evidence type="ECO:0000313" key="3">
    <source>
        <dbReference type="EMBL" id="GAA0459047.1"/>
    </source>
</evidence>
<dbReference type="PANTHER" id="PTHR45947">
    <property type="entry name" value="SULFOQUINOVOSYL TRANSFERASE SQD2"/>
    <property type="match status" value="1"/>
</dbReference>
<gene>
    <name evidence="3" type="primary">bshA</name>
    <name evidence="3" type="ORF">GCM10008935_12860</name>
</gene>
<dbReference type="InterPro" id="IPR028098">
    <property type="entry name" value="Glyco_trans_4-like_N"/>
</dbReference>
<evidence type="ECO:0000259" key="2">
    <source>
        <dbReference type="Pfam" id="PF13439"/>
    </source>
</evidence>
<organism evidence="3 4">
    <name type="scientific">Alkalibacillus silvisoli</name>
    <dbReference type="NCBI Taxonomy" id="392823"/>
    <lineage>
        <taxon>Bacteria</taxon>
        <taxon>Bacillati</taxon>
        <taxon>Bacillota</taxon>
        <taxon>Bacilli</taxon>
        <taxon>Bacillales</taxon>
        <taxon>Bacillaceae</taxon>
        <taxon>Alkalibacillus</taxon>
    </lineage>
</organism>